<organism evidence="1 2">
    <name type="scientific">Citrus sinensis</name>
    <name type="common">Sweet orange</name>
    <name type="synonym">Citrus aurantium var. sinensis</name>
    <dbReference type="NCBI Taxonomy" id="2711"/>
    <lineage>
        <taxon>Eukaryota</taxon>
        <taxon>Viridiplantae</taxon>
        <taxon>Streptophyta</taxon>
        <taxon>Embryophyta</taxon>
        <taxon>Tracheophyta</taxon>
        <taxon>Spermatophyta</taxon>
        <taxon>Magnoliopsida</taxon>
        <taxon>eudicotyledons</taxon>
        <taxon>Gunneridae</taxon>
        <taxon>Pentapetalae</taxon>
        <taxon>rosids</taxon>
        <taxon>malvids</taxon>
        <taxon>Sapindales</taxon>
        <taxon>Rutaceae</taxon>
        <taxon>Aurantioideae</taxon>
        <taxon>Citrus</taxon>
    </lineage>
</organism>
<protein>
    <submittedName>
        <fullName evidence="1">Microtubule-associated protein 70-5</fullName>
    </submittedName>
</protein>
<comment type="caution">
    <text evidence="1">The sequence shown here is derived from an EMBL/GenBank/DDBJ whole genome shotgun (WGS) entry which is preliminary data.</text>
</comment>
<dbReference type="EMBL" id="CM039171">
    <property type="protein sequence ID" value="KAH9798216.1"/>
    <property type="molecule type" value="Genomic_DNA"/>
</dbReference>
<evidence type="ECO:0000313" key="1">
    <source>
        <dbReference type="EMBL" id="KAH9798216.1"/>
    </source>
</evidence>
<accession>A0ACB8NKC0</accession>
<reference evidence="2" key="1">
    <citation type="journal article" date="2023" name="Hortic. Res.">
        <title>A chromosome-level phased genome enabling allele-level studies in sweet orange: a case study on citrus Huanglongbing tolerance.</title>
        <authorList>
            <person name="Wu B."/>
            <person name="Yu Q."/>
            <person name="Deng Z."/>
            <person name="Duan Y."/>
            <person name="Luo F."/>
            <person name="Gmitter F. Jr."/>
        </authorList>
    </citation>
    <scope>NUCLEOTIDE SEQUENCE [LARGE SCALE GENOMIC DNA]</scope>
    <source>
        <strain evidence="2">cv. Valencia</strain>
    </source>
</reference>
<gene>
    <name evidence="1" type="ORF">KPL71_006136</name>
</gene>
<name>A0ACB8NKC0_CITSI</name>
<keyword evidence="2" id="KW-1185">Reference proteome</keyword>
<dbReference type="Proteomes" id="UP000829398">
    <property type="component" value="Chromosome 2"/>
</dbReference>
<proteinExistence type="predicted"/>
<sequence length="550" mass="61765">MVGFDELKLGGVEELSLAHPDPVVLELNRLQNQLKEKDRELADAQGEIKALRATEVLKDKAIEELRNEFGKIDGKLRVTQNVLEHRNLEIKKVTGEKKDALAAQYAAEATLRRVHANLKDDDSVPIESVLAPLEADIKTYKKEIAALQEDKKALQRHTKAKEMALLEAEKILRSALERALIVEEEENRILEKTNRQKVLEVEKLSGTIKELEEAVLAGGSAANAIRDYQRQITELNEEKRTLERELARVKVSANRVATVVANEWKDENDKVMPVRQWLEERRLLQEKLKLRLKTLEEGLKHVSSFSGSPNTFCGSPKTEKSSNIILGFLTANGGLRKRSTSQPRASTISRNSLLHQPNSENATVNGNFTGGLKRADSFRKKCAAGENVLRKSIWPSKNKVVDSSCGKENTQVKENKDNNIDEFKIGDTNVSVEVKNKVGGYEHEVSQNKGNPNPVKEDVVSGFLYDRLQKEVILLRKFCESKDSCLNAKDEEIKMLIRKVDALTKAIEAESKKIKREAAAREKEAISAKLDDTRKIRSTSSSRSRVNKAP</sequence>
<evidence type="ECO:0000313" key="2">
    <source>
        <dbReference type="Proteomes" id="UP000829398"/>
    </source>
</evidence>